<name>W4VIZ5_9BACI</name>
<dbReference type="EMBL" id="BAVS01000009">
    <property type="protein sequence ID" value="GAE93121.1"/>
    <property type="molecule type" value="Genomic_DNA"/>
</dbReference>
<dbReference type="Proteomes" id="UP000019102">
    <property type="component" value="Unassembled WGS sequence"/>
</dbReference>
<comment type="caution">
    <text evidence="2">The sequence shown here is derived from an EMBL/GenBank/DDBJ whole genome shotgun (WGS) entry which is preliminary data.</text>
</comment>
<evidence type="ECO:0000313" key="3">
    <source>
        <dbReference type="Proteomes" id="UP000019102"/>
    </source>
</evidence>
<keyword evidence="3" id="KW-1185">Reference proteome</keyword>
<organism evidence="2 3">
    <name type="scientific">Gracilibacillus boraciitolerans JCM 21714</name>
    <dbReference type="NCBI Taxonomy" id="1298598"/>
    <lineage>
        <taxon>Bacteria</taxon>
        <taxon>Bacillati</taxon>
        <taxon>Bacillota</taxon>
        <taxon>Bacilli</taxon>
        <taxon>Bacillales</taxon>
        <taxon>Bacillaceae</taxon>
        <taxon>Gracilibacillus</taxon>
    </lineage>
</organism>
<dbReference type="InterPro" id="IPR045394">
    <property type="entry name" value="Abhydrolase_dom"/>
</dbReference>
<protein>
    <recommendedName>
        <fullName evidence="1">Alpha/beta hydrolase domain-containing protein</fullName>
    </recommendedName>
</protein>
<proteinExistence type="predicted"/>
<feature type="domain" description="Alpha/beta hydrolase" evidence="1">
    <location>
        <begin position="16"/>
        <end position="398"/>
    </location>
</feature>
<dbReference type="AlphaFoldDB" id="W4VIZ5"/>
<accession>W4VIZ5</accession>
<evidence type="ECO:0000313" key="2">
    <source>
        <dbReference type="EMBL" id="GAE93121.1"/>
    </source>
</evidence>
<evidence type="ECO:0000259" key="1">
    <source>
        <dbReference type="Pfam" id="PF20091"/>
    </source>
</evidence>
<dbReference type="STRING" id="1298598.JCM21714_2160"/>
<dbReference type="OrthoDB" id="1971292at2"/>
<gene>
    <name evidence="2" type="ORF">JCM21714_2160</name>
</gene>
<dbReference type="RefSeq" id="WP_052000471.1">
    <property type="nucleotide sequence ID" value="NZ_BAVS01000009.1"/>
</dbReference>
<sequence>MSNIVAGTNIKTVELVPTEKKSHPFGTSMEKCKLEENGYREDEYFISGTANVYSMQNKKKKEVFTDAPYVNRIIIRRPTNIKSFSGNVVVEILNSTAGFDIDRNWVLTKDFMMRNGDIYVGITSKPNVLKALLRFDQERYSPLSWKNPNQTPPNRKIPDEKLGNIAGHSSYETEDGLFWDMLVDLAKLLKSASDANPIKAYGDHYQFLSGWSQSGGYLIRFIKDFAYDSEDQDLFNGYLSYGTVSLCTPNLNQEDLTDPTTLDLTLPKLKSPMIEMHTESENVSLNNHNSRMEDSEYYRVYDITGPSHNTQNTSDEYYKDDLDLKKAGFSSLYHGKELYPNNFPHEFAFQAAQHSMYMWVRDGKHPISVEEIKVDDELNNVKDENGNSIGGWRLPPYKFSSMQVSRFFYPIE</sequence>
<dbReference type="Pfam" id="PF20091">
    <property type="entry name" value="Abhydrolase_10"/>
    <property type="match status" value="1"/>
</dbReference>
<dbReference type="eggNOG" id="ENOG502Z97Z">
    <property type="taxonomic scope" value="Bacteria"/>
</dbReference>
<reference evidence="2 3" key="1">
    <citation type="journal article" date="2014" name="Genome Announc.">
        <title>Draft Genome Sequence of the Boron-Tolerant and Moderately Halotolerant Bacterium Gracilibacillus boraciitolerans JCM 21714T.</title>
        <authorList>
            <person name="Ahmed I."/>
            <person name="Oshima K."/>
            <person name="Suda W."/>
            <person name="Kitamura K."/>
            <person name="Iida T."/>
            <person name="Ohmori Y."/>
            <person name="Fujiwara T."/>
            <person name="Hattori M."/>
            <person name="Ohkuma M."/>
        </authorList>
    </citation>
    <scope>NUCLEOTIDE SEQUENCE [LARGE SCALE GENOMIC DNA]</scope>
    <source>
        <strain evidence="2 3">JCM 21714</strain>
    </source>
</reference>